<dbReference type="EMBL" id="JAWDGP010006018">
    <property type="protein sequence ID" value="KAK3748470.1"/>
    <property type="molecule type" value="Genomic_DNA"/>
</dbReference>
<feature type="compositionally biased region" description="Basic and acidic residues" evidence="1">
    <location>
        <begin position="91"/>
        <end position="160"/>
    </location>
</feature>
<keyword evidence="3" id="KW-1185">Reference proteome</keyword>
<reference evidence="2" key="1">
    <citation type="journal article" date="2023" name="G3 (Bethesda)">
        <title>A reference genome for the long-term kleptoplast-retaining sea slug Elysia crispata morphotype clarki.</title>
        <authorList>
            <person name="Eastman K.E."/>
            <person name="Pendleton A.L."/>
            <person name="Shaikh M.A."/>
            <person name="Suttiyut T."/>
            <person name="Ogas R."/>
            <person name="Tomko P."/>
            <person name="Gavelis G."/>
            <person name="Widhalm J.R."/>
            <person name="Wisecaver J.H."/>
        </authorList>
    </citation>
    <scope>NUCLEOTIDE SEQUENCE</scope>
    <source>
        <strain evidence="2">ECLA1</strain>
    </source>
</reference>
<dbReference type="AlphaFoldDB" id="A0AAE1D0P9"/>
<feature type="compositionally biased region" description="Basic residues" evidence="1">
    <location>
        <begin position="8"/>
        <end position="25"/>
    </location>
</feature>
<protein>
    <submittedName>
        <fullName evidence="2">Uncharacterized protein</fullName>
    </submittedName>
</protein>
<feature type="compositionally biased region" description="Basic and acidic residues" evidence="1">
    <location>
        <begin position="61"/>
        <end position="74"/>
    </location>
</feature>
<feature type="region of interest" description="Disordered" evidence="1">
    <location>
        <begin position="1"/>
        <end position="160"/>
    </location>
</feature>
<accession>A0AAE1D0P9</accession>
<evidence type="ECO:0000313" key="2">
    <source>
        <dbReference type="EMBL" id="KAK3748470.1"/>
    </source>
</evidence>
<feature type="compositionally biased region" description="Polar residues" evidence="1">
    <location>
        <begin position="75"/>
        <end position="90"/>
    </location>
</feature>
<proteinExistence type="predicted"/>
<comment type="caution">
    <text evidence="2">The sequence shown here is derived from an EMBL/GenBank/DDBJ whole genome shotgun (WGS) entry which is preliminary data.</text>
</comment>
<sequence length="160" mass="18506">MAQDRIYKSTKKMKKTSHTTYRFRQRRAEAQQRTMVHLKKRSFADALRKNKTTTDQNEQIITEKIREATNKDNSKGGQRSNEGTQSNSQERSTKEHDKQGEKKALVDPRESPQDKGQRQGKESKNMEKEGSANGEKKAQAGKMKDSEKNHARRDGQNEKR</sequence>
<name>A0AAE1D0P9_9GAST</name>
<organism evidence="2 3">
    <name type="scientific">Elysia crispata</name>
    <name type="common">lettuce slug</name>
    <dbReference type="NCBI Taxonomy" id="231223"/>
    <lineage>
        <taxon>Eukaryota</taxon>
        <taxon>Metazoa</taxon>
        <taxon>Spiralia</taxon>
        <taxon>Lophotrochozoa</taxon>
        <taxon>Mollusca</taxon>
        <taxon>Gastropoda</taxon>
        <taxon>Heterobranchia</taxon>
        <taxon>Euthyneura</taxon>
        <taxon>Panpulmonata</taxon>
        <taxon>Sacoglossa</taxon>
        <taxon>Placobranchoidea</taxon>
        <taxon>Plakobranchidae</taxon>
        <taxon>Elysia</taxon>
    </lineage>
</organism>
<gene>
    <name evidence="2" type="ORF">RRG08_054291</name>
</gene>
<dbReference type="Proteomes" id="UP001283361">
    <property type="component" value="Unassembled WGS sequence"/>
</dbReference>
<evidence type="ECO:0000256" key="1">
    <source>
        <dbReference type="SAM" id="MobiDB-lite"/>
    </source>
</evidence>
<evidence type="ECO:0000313" key="3">
    <source>
        <dbReference type="Proteomes" id="UP001283361"/>
    </source>
</evidence>